<dbReference type="SUPFAM" id="SSF110997">
    <property type="entry name" value="Sporulation related repeat"/>
    <property type="match status" value="1"/>
</dbReference>
<reference evidence="3 4" key="1">
    <citation type="submission" date="2011-09" db="EMBL/GenBank/DDBJ databases">
        <authorList>
            <consortium name="US DOE Joint Genome Institute (JGI-PGF)"/>
            <person name="Lucas S."/>
            <person name="Han J."/>
            <person name="Lapidus A."/>
            <person name="Cheng J.-F."/>
            <person name="Goodwin L."/>
            <person name="Pitluck S."/>
            <person name="Peters L."/>
            <person name="Land M.L."/>
            <person name="Hauser L."/>
            <person name="Orellana R."/>
            <person name="Lovley D."/>
            <person name="Woyke T.J."/>
        </authorList>
    </citation>
    <scope>NUCLEOTIDE SEQUENCE [LARGE SCALE GENOMIC DNA]</scope>
    <source>
        <strain evidence="3 4">2ac9</strain>
    </source>
</reference>
<evidence type="ECO:0000313" key="4">
    <source>
        <dbReference type="Proteomes" id="UP000005778"/>
    </source>
</evidence>
<evidence type="ECO:0000313" key="3">
    <source>
        <dbReference type="EMBL" id="EIM64614.1"/>
    </source>
</evidence>
<organism evidence="3 4">
    <name type="scientific">Desulfobacter postgatei 2ac9</name>
    <dbReference type="NCBI Taxonomy" id="879212"/>
    <lineage>
        <taxon>Bacteria</taxon>
        <taxon>Pseudomonadati</taxon>
        <taxon>Thermodesulfobacteriota</taxon>
        <taxon>Desulfobacteria</taxon>
        <taxon>Desulfobacterales</taxon>
        <taxon>Desulfobacteraceae</taxon>
        <taxon>Desulfobacter</taxon>
    </lineage>
</organism>
<feature type="compositionally biased region" description="Polar residues" evidence="1">
    <location>
        <begin position="77"/>
        <end position="89"/>
    </location>
</feature>
<dbReference type="AlphaFoldDB" id="I5B551"/>
<dbReference type="OrthoDB" id="5422687at2"/>
<dbReference type="eggNOG" id="COG3087">
    <property type="taxonomic scope" value="Bacteria"/>
</dbReference>
<reference evidence="3 4" key="2">
    <citation type="submission" date="2012-02" db="EMBL/GenBank/DDBJ databases">
        <title>Improved High-Quality Draft sequence of Desulfobacter postgatei 2ac9.</title>
        <authorList>
            <consortium name="US DOE Joint Genome Institute"/>
            <person name="Lucas S."/>
            <person name="Han J."/>
            <person name="Lapidus A."/>
            <person name="Cheng J.-F."/>
            <person name="Goodwin L."/>
            <person name="Pitluck S."/>
            <person name="Peters L."/>
            <person name="Ovchinnikova G."/>
            <person name="Held B."/>
            <person name="Detter J.C."/>
            <person name="Han C."/>
            <person name="Tapia R."/>
            <person name="Land M."/>
            <person name="Hauser L."/>
            <person name="Kyrpides N."/>
            <person name="Ivanova N."/>
            <person name="Pagani I."/>
            <person name="Orellana R."/>
            <person name="Lovley D."/>
            <person name="Woyke T."/>
        </authorList>
    </citation>
    <scope>NUCLEOTIDE SEQUENCE [LARGE SCALE GENOMIC DNA]</scope>
    <source>
        <strain evidence="3 4">2ac9</strain>
    </source>
</reference>
<proteinExistence type="predicted"/>
<keyword evidence="4" id="KW-1185">Reference proteome</keyword>
<sequence>MFGLGVFVGRGSTPVLFETRPFQERLGRMVSERSAKLPKKEKIDLKFYDVLDEPVSYLIKEKTDDSGEIAPGRETGKSASIESTPNTPQAEKIPVKLSKKLATWYSVGQGEDNGDAPAPLLKKSASVKTDTKTSENRTVIPPAPNVLKSKKQTGKKTAAVSKETRPDSGAPVSTHGAYTIQVASYKDLNDALSRMALLNKKGITSYRVSVTINGVTWHRIRTGSFSDQEEAGARLAKLAGSGVNGIVIKKE</sequence>
<dbReference type="RefSeq" id="WP_004074216.1">
    <property type="nucleotide sequence ID" value="NZ_CM001488.1"/>
</dbReference>
<dbReference type="HOGENOM" id="CLU_1188401_0_0_7"/>
<keyword evidence="3" id="KW-0131">Cell cycle</keyword>
<feature type="region of interest" description="Disordered" evidence="1">
    <location>
        <begin position="62"/>
        <end position="93"/>
    </location>
</feature>
<name>I5B551_9BACT</name>
<dbReference type="InterPro" id="IPR007730">
    <property type="entry name" value="SPOR-like_dom"/>
</dbReference>
<dbReference type="Proteomes" id="UP000005778">
    <property type="component" value="Chromosome"/>
</dbReference>
<keyword evidence="3" id="KW-0132">Cell division</keyword>
<feature type="domain" description="SPOR" evidence="2">
    <location>
        <begin position="172"/>
        <end position="251"/>
    </location>
</feature>
<dbReference type="STRING" id="879212.DespoDRAFT_02793"/>
<dbReference type="InterPro" id="IPR036680">
    <property type="entry name" value="SPOR-like_sf"/>
</dbReference>
<evidence type="ECO:0000259" key="2">
    <source>
        <dbReference type="PROSITE" id="PS51724"/>
    </source>
</evidence>
<dbReference type="Gene3D" id="3.30.70.1070">
    <property type="entry name" value="Sporulation related repeat"/>
    <property type="match status" value="1"/>
</dbReference>
<protein>
    <submittedName>
        <fullName evidence="3">Cell division protein</fullName>
    </submittedName>
</protein>
<dbReference type="Pfam" id="PF05036">
    <property type="entry name" value="SPOR"/>
    <property type="match status" value="1"/>
</dbReference>
<dbReference type="GO" id="GO:0042834">
    <property type="term" value="F:peptidoglycan binding"/>
    <property type="evidence" value="ECO:0007669"/>
    <property type="project" value="InterPro"/>
</dbReference>
<dbReference type="PROSITE" id="PS51724">
    <property type="entry name" value="SPOR"/>
    <property type="match status" value="1"/>
</dbReference>
<dbReference type="EMBL" id="CM001488">
    <property type="protein sequence ID" value="EIM64614.1"/>
    <property type="molecule type" value="Genomic_DNA"/>
</dbReference>
<accession>I5B551</accession>
<dbReference type="GO" id="GO:0051301">
    <property type="term" value="P:cell division"/>
    <property type="evidence" value="ECO:0007669"/>
    <property type="project" value="UniProtKB-KW"/>
</dbReference>
<evidence type="ECO:0000256" key="1">
    <source>
        <dbReference type="SAM" id="MobiDB-lite"/>
    </source>
</evidence>
<gene>
    <name evidence="3" type="ORF">DespoDRAFT_02793</name>
</gene>
<feature type="region of interest" description="Disordered" evidence="1">
    <location>
        <begin position="125"/>
        <end position="173"/>
    </location>
</feature>